<evidence type="ECO:0000259" key="2">
    <source>
        <dbReference type="Pfam" id="PF01370"/>
    </source>
</evidence>
<evidence type="ECO:0000256" key="1">
    <source>
        <dbReference type="SAM" id="SignalP"/>
    </source>
</evidence>
<protein>
    <recommendedName>
        <fullName evidence="2">NAD-dependent epimerase/dehydratase domain-containing protein</fullName>
    </recommendedName>
</protein>
<gene>
    <name evidence="3" type="ORF">ASTO00021_LOCUS1314</name>
</gene>
<dbReference type="InterPro" id="IPR001509">
    <property type="entry name" value="Epimerase_deHydtase"/>
</dbReference>
<dbReference type="InterPro" id="IPR036291">
    <property type="entry name" value="NAD(P)-bd_dom_sf"/>
</dbReference>
<dbReference type="Gene3D" id="3.40.50.720">
    <property type="entry name" value="NAD(P)-binding Rossmann-like Domain"/>
    <property type="match status" value="1"/>
</dbReference>
<feature type="domain" description="NAD-dependent epimerase/dehydratase" evidence="2">
    <location>
        <begin position="50"/>
        <end position="218"/>
    </location>
</feature>
<organism evidence="3">
    <name type="scientific">Aplanochytrium stocchinoi</name>
    <dbReference type="NCBI Taxonomy" id="215587"/>
    <lineage>
        <taxon>Eukaryota</taxon>
        <taxon>Sar</taxon>
        <taxon>Stramenopiles</taxon>
        <taxon>Bigyra</taxon>
        <taxon>Labyrinthulomycetes</taxon>
        <taxon>Thraustochytrida</taxon>
        <taxon>Thraustochytriidae</taxon>
        <taxon>Aplanochytrium</taxon>
    </lineage>
</organism>
<feature type="signal peptide" evidence="1">
    <location>
        <begin position="1"/>
        <end position="16"/>
    </location>
</feature>
<reference evidence="3" key="1">
    <citation type="submission" date="2021-01" db="EMBL/GenBank/DDBJ databases">
        <authorList>
            <person name="Corre E."/>
            <person name="Pelletier E."/>
            <person name="Niang G."/>
            <person name="Scheremetjew M."/>
            <person name="Finn R."/>
            <person name="Kale V."/>
            <person name="Holt S."/>
            <person name="Cochrane G."/>
            <person name="Meng A."/>
            <person name="Brown T."/>
            <person name="Cohen L."/>
        </authorList>
    </citation>
    <scope>NUCLEOTIDE SEQUENCE</scope>
    <source>
        <strain evidence="3">GSBS06</strain>
    </source>
</reference>
<dbReference type="EMBL" id="HBIN01002061">
    <property type="protein sequence ID" value="CAE0430963.1"/>
    <property type="molecule type" value="Transcribed_RNA"/>
</dbReference>
<name>A0A7S3LLH8_9STRA</name>
<sequence>MKGLLKASVILPVILALALYEWMHIKPRVDWLPSNNTNFPPCPEGKTPFLVFGGTSMLGKYIVDSFKTETKLCLINYGRSKCKRCDLNIKGDLRDSRHVERMVKAYKPETILTSVKPPLLGIHYKTFIELNMLSMIELIKIAKKQGVSNFIYVSSIAASGHYHWHHGATEEDEQPLYTEYEAPYDISKRVAEDFLLAEHEQAKFNVISIRTGGIIGGEGDPYDYMRYPVLGGFEPSPPPVDCNFAGNIADALVVVYNKLKADNSVGGQFYYYTGEPVSETDKIRTVAEATGKPLLILPQWLLHVIERWWTWARWNPNVYTNLDLLRMGIVEQTFDQTKFFSTFNFKPKITLTEALIELYKE</sequence>
<dbReference type="AlphaFoldDB" id="A0A7S3LLH8"/>
<keyword evidence="1" id="KW-0732">Signal</keyword>
<evidence type="ECO:0000313" key="3">
    <source>
        <dbReference type="EMBL" id="CAE0430963.1"/>
    </source>
</evidence>
<proteinExistence type="predicted"/>
<feature type="chain" id="PRO_5031537556" description="NAD-dependent epimerase/dehydratase domain-containing protein" evidence="1">
    <location>
        <begin position="17"/>
        <end position="361"/>
    </location>
</feature>
<dbReference type="SUPFAM" id="SSF51735">
    <property type="entry name" value="NAD(P)-binding Rossmann-fold domains"/>
    <property type="match status" value="1"/>
</dbReference>
<dbReference type="Pfam" id="PF01370">
    <property type="entry name" value="Epimerase"/>
    <property type="match status" value="1"/>
</dbReference>
<accession>A0A7S3LLH8</accession>